<dbReference type="Gene3D" id="3.40.50.2000">
    <property type="entry name" value="Glycogen Phosphorylase B"/>
    <property type="match status" value="2"/>
</dbReference>
<evidence type="ECO:0000313" key="4">
    <source>
        <dbReference type="Proteomes" id="UP000317557"/>
    </source>
</evidence>
<accession>A0A521EGT5</accession>
<organism evidence="3 4">
    <name type="scientific">Gracilimonas mengyeensis</name>
    <dbReference type="NCBI Taxonomy" id="1302730"/>
    <lineage>
        <taxon>Bacteria</taxon>
        <taxon>Pseudomonadati</taxon>
        <taxon>Balneolota</taxon>
        <taxon>Balneolia</taxon>
        <taxon>Balneolales</taxon>
        <taxon>Balneolaceae</taxon>
        <taxon>Gracilimonas</taxon>
    </lineage>
</organism>
<name>A0A521EGT5_9BACT</name>
<keyword evidence="3" id="KW-0808">Transferase</keyword>
<keyword evidence="4" id="KW-1185">Reference proteome</keyword>
<dbReference type="AlphaFoldDB" id="A0A521EGT5"/>
<protein>
    <submittedName>
        <fullName evidence="3">Glycosyltransferase involved in cell wall bisynthesis</fullName>
    </submittedName>
</protein>
<dbReference type="PANTHER" id="PTHR45919:SF1">
    <property type="entry name" value="GDP-MAN:MAN(3)GLCNAC(2)-PP-DOL ALPHA-1,2-MANNOSYLTRANSFERASE"/>
    <property type="match status" value="1"/>
</dbReference>
<dbReference type="OrthoDB" id="9810929at2"/>
<evidence type="ECO:0000259" key="2">
    <source>
        <dbReference type="Pfam" id="PF13439"/>
    </source>
</evidence>
<dbReference type="Pfam" id="PF00534">
    <property type="entry name" value="Glycos_transf_1"/>
    <property type="match status" value="1"/>
</dbReference>
<proteinExistence type="predicted"/>
<gene>
    <name evidence="3" type="ORF">SAMN06265219_11241</name>
</gene>
<dbReference type="RefSeq" id="WP_142455193.1">
    <property type="nucleotide sequence ID" value="NZ_FXTP01000012.1"/>
</dbReference>
<dbReference type="EMBL" id="FXTP01000012">
    <property type="protein sequence ID" value="SMO83125.1"/>
    <property type="molecule type" value="Genomic_DNA"/>
</dbReference>
<evidence type="ECO:0000313" key="3">
    <source>
        <dbReference type="EMBL" id="SMO83125.1"/>
    </source>
</evidence>
<dbReference type="SUPFAM" id="SSF53756">
    <property type="entry name" value="UDP-Glycosyltransferase/glycogen phosphorylase"/>
    <property type="match status" value="1"/>
</dbReference>
<dbReference type="InterPro" id="IPR028098">
    <property type="entry name" value="Glyco_trans_4-like_N"/>
</dbReference>
<dbReference type="GO" id="GO:0004377">
    <property type="term" value="F:GDP-Man:Man(3)GlcNAc(2)-PP-Dol alpha-1,2-mannosyltransferase activity"/>
    <property type="evidence" value="ECO:0007669"/>
    <property type="project" value="InterPro"/>
</dbReference>
<dbReference type="GO" id="GO:0016020">
    <property type="term" value="C:membrane"/>
    <property type="evidence" value="ECO:0007669"/>
    <property type="project" value="TreeGrafter"/>
</dbReference>
<dbReference type="GO" id="GO:0006487">
    <property type="term" value="P:protein N-linked glycosylation"/>
    <property type="evidence" value="ECO:0007669"/>
    <property type="project" value="TreeGrafter"/>
</dbReference>
<reference evidence="3 4" key="1">
    <citation type="submission" date="2017-05" db="EMBL/GenBank/DDBJ databases">
        <authorList>
            <person name="Varghese N."/>
            <person name="Submissions S."/>
        </authorList>
    </citation>
    <scope>NUCLEOTIDE SEQUENCE [LARGE SCALE GENOMIC DNA]</scope>
    <source>
        <strain evidence="3 4">DSM 21985</strain>
    </source>
</reference>
<dbReference type="Proteomes" id="UP000317557">
    <property type="component" value="Unassembled WGS sequence"/>
</dbReference>
<dbReference type="InterPro" id="IPR001296">
    <property type="entry name" value="Glyco_trans_1"/>
</dbReference>
<evidence type="ECO:0000259" key="1">
    <source>
        <dbReference type="Pfam" id="PF00534"/>
    </source>
</evidence>
<dbReference type="Pfam" id="PF13439">
    <property type="entry name" value="Glyco_transf_4"/>
    <property type="match status" value="1"/>
</dbReference>
<dbReference type="PANTHER" id="PTHR45919">
    <property type="entry name" value="GDP-MAN:MAN(3)GLCNAC(2)-PP-DOL ALPHA-1,2-MANNOSYLTRANSFERASE"/>
    <property type="match status" value="1"/>
</dbReference>
<sequence length="379" mass="43882">MSPKKVAITQNRFQRGGRMQVTIQMVKVLNKRGITPDLVCFKSNISKKDINEAYGADISFNFREIFVDPKIPFEWNILLFNLIASFYLKSYDLVINSNNTSFLLSDTLNVLSYVHFPRKKRNIIPHKDIHFPEGAKKSVWDFKSDFLKAAHFLYRFDNSIPKNDLQVANSDFTKKTLTEIYNLPPEKIEVIYPPVNISSAINQANKKKQVVSLGRFSRDKRQLEQIKIARKLPELDFHLYGFVNARDYYQTLEHYIHEHQIQNVYLHPDAPFSEIEKALSESAFFIHSLRNEPFGITSVQAIQHGCVPVVHNSGGQMEIVSEPKLRYNNAKEAIEILRKLTTEQTVELQRLRDILKSGLQAYSAEAFDRQFETLLEAKL</sequence>
<feature type="domain" description="Glycosyltransferase subfamily 4-like N-terminal" evidence="2">
    <location>
        <begin position="20"/>
        <end position="198"/>
    </location>
</feature>
<feature type="domain" description="Glycosyl transferase family 1" evidence="1">
    <location>
        <begin position="201"/>
        <end position="344"/>
    </location>
</feature>
<dbReference type="InterPro" id="IPR038013">
    <property type="entry name" value="ALG11"/>
</dbReference>
<dbReference type="CDD" id="cd03801">
    <property type="entry name" value="GT4_PimA-like"/>
    <property type="match status" value="1"/>
</dbReference>